<dbReference type="AlphaFoldDB" id="A0AAV5FYD4"/>
<organism evidence="2 3">
    <name type="scientific">Eleusine coracana subsp. coracana</name>
    <dbReference type="NCBI Taxonomy" id="191504"/>
    <lineage>
        <taxon>Eukaryota</taxon>
        <taxon>Viridiplantae</taxon>
        <taxon>Streptophyta</taxon>
        <taxon>Embryophyta</taxon>
        <taxon>Tracheophyta</taxon>
        <taxon>Spermatophyta</taxon>
        <taxon>Magnoliopsida</taxon>
        <taxon>Liliopsida</taxon>
        <taxon>Poales</taxon>
        <taxon>Poaceae</taxon>
        <taxon>PACMAD clade</taxon>
        <taxon>Chloridoideae</taxon>
        <taxon>Cynodonteae</taxon>
        <taxon>Eleusininae</taxon>
        <taxon>Eleusine</taxon>
    </lineage>
</organism>
<feature type="transmembrane region" description="Helical" evidence="1">
    <location>
        <begin position="28"/>
        <end position="44"/>
    </location>
</feature>
<keyword evidence="3" id="KW-1185">Reference proteome</keyword>
<evidence type="ECO:0000256" key="1">
    <source>
        <dbReference type="SAM" id="Phobius"/>
    </source>
</evidence>
<keyword evidence="1" id="KW-0472">Membrane</keyword>
<sequence length="246" mass="26889">MAKVRTAKDKRATSRLLDRAFTIGEKHVYCLLVVMGFVIIYLVFRRGEEIQCPCEGVVHRDLIRATVFKQEASIAAVGDLLTGAGVVVVGEPGEEDVSAADNSGEVRVMATADGHERGDVRADGFKKKPSRGFGWSSRKQQQKAGEERTAVRKVGQARAAQTRLGRDGRRRKISRMRSDSRSKMLVRIGVSSAGGGHRRGSGCCSDAIGNAGLVQCGLPELENEVDEKIDQFIAWAEKHPNRRSQV</sequence>
<reference evidence="2" key="1">
    <citation type="journal article" date="2018" name="DNA Res.">
        <title>Multiple hybrid de novo genome assembly of finger millet, an orphan allotetraploid crop.</title>
        <authorList>
            <person name="Hatakeyama M."/>
            <person name="Aluri S."/>
            <person name="Balachadran M.T."/>
            <person name="Sivarajan S.R."/>
            <person name="Patrignani A."/>
            <person name="Gruter S."/>
            <person name="Poveda L."/>
            <person name="Shimizu-Inatsugi R."/>
            <person name="Baeten J."/>
            <person name="Francoijs K.J."/>
            <person name="Nataraja K.N."/>
            <person name="Reddy Y.A.N."/>
            <person name="Phadnis S."/>
            <person name="Ravikumar R.L."/>
            <person name="Schlapbach R."/>
            <person name="Sreeman S.M."/>
            <person name="Shimizu K.K."/>
        </authorList>
    </citation>
    <scope>NUCLEOTIDE SEQUENCE</scope>
</reference>
<evidence type="ECO:0000313" key="3">
    <source>
        <dbReference type="Proteomes" id="UP001054889"/>
    </source>
</evidence>
<comment type="caution">
    <text evidence="2">The sequence shown here is derived from an EMBL/GenBank/DDBJ whole genome shotgun (WGS) entry which is preliminary data.</text>
</comment>
<evidence type="ECO:0000313" key="2">
    <source>
        <dbReference type="EMBL" id="GJN40046.1"/>
    </source>
</evidence>
<dbReference type="EMBL" id="BQKI01000101">
    <property type="protein sequence ID" value="GJN40046.1"/>
    <property type="molecule type" value="Genomic_DNA"/>
</dbReference>
<reference evidence="2" key="2">
    <citation type="submission" date="2021-12" db="EMBL/GenBank/DDBJ databases">
        <title>Resequencing data analysis of finger millet.</title>
        <authorList>
            <person name="Hatakeyama M."/>
            <person name="Aluri S."/>
            <person name="Balachadran M.T."/>
            <person name="Sivarajan S.R."/>
            <person name="Poveda L."/>
            <person name="Shimizu-Inatsugi R."/>
            <person name="Schlapbach R."/>
            <person name="Sreeman S.M."/>
            <person name="Shimizu K.K."/>
        </authorList>
    </citation>
    <scope>NUCLEOTIDE SEQUENCE</scope>
</reference>
<proteinExistence type="predicted"/>
<gene>
    <name evidence="2" type="primary">gb29211</name>
    <name evidence="2" type="ORF">PR202_gb29211</name>
</gene>
<protein>
    <submittedName>
        <fullName evidence="2">Uncharacterized protein</fullName>
    </submittedName>
</protein>
<keyword evidence="1" id="KW-1133">Transmembrane helix</keyword>
<keyword evidence="1" id="KW-0812">Transmembrane</keyword>
<accession>A0AAV5FYD4</accession>
<dbReference type="Proteomes" id="UP001054889">
    <property type="component" value="Unassembled WGS sequence"/>
</dbReference>
<name>A0AAV5FYD4_ELECO</name>